<evidence type="ECO:0000313" key="3">
    <source>
        <dbReference type="Proteomes" id="UP000322000"/>
    </source>
</evidence>
<dbReference type="OrthoDB" id="551431at2759"/>
<evidence type="ECO:0000313" key="4">
    <source>
        <dbReference type="RefSeq" id="XP_026743746.1"/>
    </source>
</evidence>
<comment type="similarity">
    <text evidence="1">Belongs to the SRR1 family.</text>
</comment>
<gene>
    <name evidence="4" type="primary">LOC113505315</name>
</gene>
<dbReference type="PANTHER" id="PTHR28626:SF3">
    <property type="entry name" value="SRR1-LIKE PROTEIN"/>
    <property type="match status" value="1"/>
</dbReference>
<sequence>MSKSTEDSDGFQKVKSKRCAKNKPTKIPSKCIELEKQEIAIDFDKVFKRINCAVDDIKLSNFFGDVIKSVSNILNAKNVVEIVCLGLGHVAECNISRYQLALLLCLKDSLKPDNVLVHDPIFYKSECELLTKLGLEVILENNEGNYVISDKGPTVVFFPHCPKQLTNNFLWSNWGPNLENCVLICNSFTSLVDNQPSRILSETVPFIFKIHPHTSEQALNNSFKYTDIFNDTAIHHFPKEHLEKLDSNFWTRGDKPAYENTEEFITSLMIQKLNI</sequence>
<organism evidence="3 4">
    <name type="scientific">Trichoplusia ni</name>
    <name type="common">Cabbage looper</name>
    <dbReference type="NCBI Taxonomy" id="7111"/>
    <lineage>
        <taxon>Eukaryota</taxon>
        <taxon>Metazoa</taxon>
        <taxon>Ecdysozoa</taxon>
        <taxon>Arthropoda</taxon>
        <taxon>Hexapoda</taxon>
        <taxon>Insecta</taxon>
        <taxon>Pterygota</taxon>
        <taxon>Neoptera</taxon>
        <taxon>Endopterygota</taxon>
        <taxon>Lepidoptera</taxon>
        <taxon>Glossata</taxon>
        <taxon>Ditrysia</taxon>
        <taxon>Noctuoidea</taxon>
        <taxon>Noctuidae</taxon>
        <taxon>Plusiinae</taxon>
        <taxon>Trichoplusia</taxon>
    </lineage>
</organism>
<keyword evidence="3" id="KW-1185">Reference proteome</keyword>
<dbReference type="Proteomes" id="UP000322000">
    <property type="component" value="Chromosome 25"/>
</dbReference>
<dbReference type="InterPro" id="IPR040044">
    <property type="entry name" value="SRR1L"/>
</dbReference>
<dbReference type="RefSeq" id="XP_026743746.1">
    <property type="nucleotide sequence ID" value="XM_026887945.1"/>
</dbReference>
<dbReference type="GO" id="GO:0005634">
    <property type="term" value="C:nucleus"/>
    <property type="evidence" value="ECO:0007669"/>
    <property type="project" value="TreeGrafter"/>
</dbReference>
<dbReference type="InterPro" id="IPR012942">
    <property type="entry name" value="SRR1-like"/>
</dbReference>
<feature type="domain" description="SRR1-like" evidence="2">
    <location>
        <begin position="70"/>
        <end position="235"/>
    </location>
</feature>
<dbReference type="FunCoup" id="A0A7E5WUA9">
    <property type="interactions" value="720"/>
</dbReference>
<evidence type="ECO:0000259" key="2">
    <source>
        <dbReference type="Pfam" id="PF07985"/>
    </source>
</evidence>
<accession>A0A7E5WUA9</accession>
<dbReference type="PANTHER" id="PTHR28626">
    <property type="entry name" value="SRR1-LIKE PROTEIN"/>
    <property type="match status" value="1"/>
</dbReference>
<proteinExistence type="inferred from homology"/>
<name>A0A7E5WUA9_TRINI</name>
<dbReference type="AlphaFoldDB" id="A0A7E5WUA9"/>
<reference evidence="4" key="1">
    <citation type="submission" date="2025-08" db="UniProtKB">
        <authorList>
            <consortium name="RefSeq"/>
        </authorList>
    </citation>
    <scope>IDENTIFICATION</scope>
</reference>
<protein>
    <submittedName>
        <fullName evidence="4">SRR1-like protein</fullName>
    </submittedName>
</protein>
<dbReference type="GeneID" id="113505315"/>
<dbReference type="Pfam" id="PF07985">
    <property type="entry name" value="SRR1"/>
    <property type="match status" value="1"/>
</dbReference>
<dbReference type="KEGG" id="tnl:113505315"/>
<dbReference type="GO" id="GO:0005737">
    <property type="term" value="C:cytoplasm"/>
    <property type="evidence" value="ECO:0007669"/>
    <property type="project" value="TreeGrafter"/>
</dbReference>
<dbReference type="InParanoid" id="A0A7E5WUA9"/>
<evidence type="ECO:0000256" key="1">
    <source>
        <dbReference type="ARBA" id="ARBA00009856"/>
    </source>
</evidence>